<reference evidence="3 4" key="1">
    <citation type="submission" date="2018-03" db="EMBL/GenBank/DDBJ databases">
        <title>Alkalicoccus saliphilus sp. nov., isolated from a mineral pool.</title>
        <authorList>
            <person name="Zhao B."/>
        </authorList>
    </citation>
    <scope>NUCLEOTIDE SEQUENCE [LARGE SCALE GENOMIC DNA]</scope>
    <source>
        <strain evidence="3 4">6AG</strain>
    </source>
</reference>
<protein>
    <recommendedName>
        <fullName evidence="1">Putative competence-damage inducible protein</fullName>
    </recommendedName>
</protein>
<dbReference type="InterPro" id="IPR050101">
    <property type="entry name" value="CinA"/>
</dbReference>
<dbReference type="AlphaFoldDB" id="A0A2T4U880"/>
<gene>
    <name evidence="1" type="primary">cinA</name>
    <name evidence="3" type="ORF">C6Y45_04580</name>
</gene>
<dbReference type="SUPFAM" id="SSF53218">
    <property type="entry name" value="Molybdenum cofactor biosynthesis proteins"/>
    <property type="match status" value="1"/>
</dbReference>
<dbReference type="InterPro" id="IPR001453">
    <property type="entry name" value="MoaB/Mog_dom"/>
</dbReference>
<dbReference type="OrthoDB" id="9801454at2"/>
<organism evidence="3 4">
    <name type="scientific">Alkalicoccus saliphilus</name>
    <dbReference type="NCBI Taxonomy" id="200989"/>
    <lineage>
        <taxon>Bacteria</taxon>
        <taxon>Bacillati</taxon>
        <taxon>Bacillota</taxon>
        <taxon>Bacilli</taxon>
        <taxon>Bacillales</taxon>
        <taxon>Bacillaceae</taxon>
        <taxon>Alkalicoccus</taxon>
    </lineage>
</organism>
<feature type="domain" description="MoaB/Mog" evidence="2">
    <location>
        <begin position="4"/>
        <end position="170"/>
    </location>
</feature>
<dbReference type="Proteomes" id="UP000240509">
    <property type="component" value="Unassembled WGS sequence"/>
</dbReference>
<dbReference type="EMBL" id="PZJJ01000005">
    <property type="protein sequence ID" value="PTL39602.1"/>
    <property type="molecule type" value="Genomic_DNA"/>
</dbReference>
<dbReference type="SMART" id="SM00852">
    <property type="entry name" value="MoCF_biosynth"/>
    <property type="match status" value="1"/>
</dbReference>
<dbReference type="SUPFAM" id="SSF142433">
    <property type="entry name" value="CinA-like"/>
    <property type="match status" value="1"/>
</dbReference>
<keyword evidence="4" id="KW-1185">Reference proteome</keyword>
<dbReference type="InterPro" id="IPR008136">
    <property type="entry name" value="CinA_C"/>
</dbReference>
<dbReference type="Gene3D" id="3.90.950.20">
    <property type="entry name" value="CinA-like"/>
    <property type="match status" value="1"/>
</dbReference>
<dbReference type="NCBIfam" id="TIGR00200">
    <property type="entry name" value="cinA_nterm"/>
    <property type="match status" value="1"/>
</dbReference>
<evidence type="ECO:0000313" key="3">
    <source>
        <dbReference type="EMBL" id="PTL39602.1"/>
    </source>
</evidence>
<dbReference type="PANTHER" id="PTHR13939:SF0">
    <property type="entry name" value="NMN AMIDOHYDROLASE-LIKE PROTEIN YFAY"/>
    <property type="match status" value="1"/>
</dbReference>
<dbReference type="Gene3D" id="3.40.980.10">
    <property type="entry name" value="MoaB/Mog-like domain"/>
    <property type="match status" value="1"/>
</dbReference>
<evidence type="ECO:0000259" key="2">
    <source>
        <dbReference type="SMART" id="SM00852"/>
    </source>
</evidence>
<evidence type="ECO:0000313" key="4">
    <source>
        <dbReference type="Proteomes" id="UP000240509"/>
    </source>
</evidence>
<dbReference type="HAMAP" id="MF_00226_B">
    <property type="entry name" value="CinA_B"/>
    <property type="match status" value="1"/>
</dbReference>
<dbReference type="CDD" id="cd00885">
    <property type="entry name" value="cinA"/>
    <property type="match status" value="1"/>
</dbReference>
<comment type="caution">
    <text evidence="3">The sequence shown here is derived from an EMBL/GenBank/DDBJ whole genome shotgun (WGS) entry which is preliminary data.</text>
</comment>
<dbReference type="NCBIfam" id="NF001813">
    <property type="entry name" value="PRK00549.1"/>
    <property type="match status" value="1"/>
</dbReference>
<sequence>MNAEIIGVGSELILGQIDNTNATFLSKQLSSIGIDVYFHQNVGDNKDRLRDAVETAVARADILILTGGLGPTKDDITRETVSEMIGRKLVYDENAKDQLEVFFRDRDRPMTDNNLKQALVPEGAESFPNDEGLAWGSAVDHNGTLIIMLPGPPRELHAMFRSYALPYLTGQLNDHQEILSSVLRFYEIGESRLVEKIDDLLEQQTNPTIAPLASDGEVALRLTVKGSSREENETLLQEMKEKILDRAGDYCYGEGDKELEQIVADILRDNKLSVASAESLTGGAFANTMTKFPGASMIFPGGVVCYSNEAKQASVGVPKEVLDEHGAVSEETAEAMAEGARDLFKSDYGVSFTGAAGPDPMEGYDPGEMFIGIASPSGTKGHFVKIKGSRSRIRTYAVKQALYLLFQELRNKKGG</sequence>
<comment type="similarity">
    <text evidence="1">Belongs to the CinA family.</text>
</comment>
<dbReference type="Gene3D" id="3.30.70.2860">
    <property type="match status" value="1"/>
</dbReference>
<dbReference type="InterPro" id="IPR008135">
    <property type="entry name" value="Competence-induced_CinA"/>
</dbReference>
<dbReference type="InterPro" id="IPR041424">
    <property type="entry name" value="CinA_KH"/>
</dbReference>
<dbReference type="PIRSF" id="PIRSF006728">
    <property type="entry name" value="CinA"/>
    <property type="match status" value="1"/>
</dbReference>
<evidence type="ECO:0000256" key="1">
    <source>
        <dbReference type="HAMAP-Rule" id="MF_00226"/>
    </source>
</evidence>
<dbReference type="Pfam" id="PF00994">
    <property type="entry name" value="MoCF_biosynth"/>
    <property type="match status" value="1"/>
</dbReference>
<accession>A0A2T4U880</accession>
<dbReference type="InterPro" id="IPR036653">
    <property type="entry name" value="CinA-like_C"/>
</dbReference>
<dbReference type="RefSeq" id="WP_107583859.1">
    <property type="nucleotide sequence ID" value="NZ_PZJJ01000005.1"/>
</dbReference>
<dbReference type="InterPro" id="IPR036425">
    <property type="entry name" value="MoaB/Mog-like_dom_sf"/>
</dbReference>
<proteinExistence type="inferred from homology"/>
<name>A0A2T4U880_9BACI</name>
<dbReference type="NCBIfam" id="TIGR00199">
    <property type="entry name" value="PncC_domain"/>
    <property type="match status" value="1"/>
</dbReference>
<dbReference type="Pfam" id="PF02464">
    <property type="entry name" value="CinA"/>
    <property type="match status" value="1"/>
</dbReference>
<dbReference type="Pfam" id="PF18146">
    <property type="entry name" value="CinA_KH"/>
    <property type="match status" value="1"/>
</dbReference>
<dbReference type="PANTHER" id="PTHR13939">
    <property type="entry name" value="NICOTINAMIDE-NUCLEOTIDE AMIDOHYDROLASE PNCC"/>
    <property type="match status" value="1"/>
</dbReference>
<dbReference type="NCBIfam" id="TIGR00177">
    <property type="entry name" value="molyb_syn"/>
    <property type="match status" value="1"/>
</dbReference>